<dbReference type="GO" id="GO:0070290">
    <property type="term" value="F:N-acylphosphatidylethanolamine-specific phospholipase D activity"/>
    <property type="evidence" value="ECO:0007669"/>
    <property type="project" value="InterPro"/>
</dbReference>
<dbReference type="PANTHER" id="PTHR15032:SF4">
    <property type="entry name" value="N-ACYL-PHOSPHATIDYLETHANOLAMINE-HYDROLYZING PHOSPHOLIPASE D"/>
    <property type="match status" value="1"/>
</dbReference>
<dbReference type="GO" id="GO:0070292">
    <property type="term" value="P:N-acylphosphatidylethanolamine metabolic process"/>
    <property type="evidence" value="ECO:0007669"/>
    <property type="project" value="TreeGrafter"/>
</dbReference>
<feature type="binding site" evidence="1">
    <location>
        <position position="345"/>
    </location>
    <ligand>
        <name>an N-acyl-1,2-diacyl-sn-glycero-3-phosphoethanolamine</name>
        <dbReference type="ChEBI" id="CHEBI:62537"/>
    </ligand>
</feature>
<feature type="domain" description="Metallo-beta-lactamase" evidence="2">
    <location>
        <begin position="125"/>
        <end position="368"/>
    </location>
</feature>
<feature type="binding site" evidence="1">
    <location>
        <position position="170"/>
    </location>
    <ligand>
        <name>an N-acyl-1,2-diacyl-sn-glycero-3-phosphoethanolamine</name>
        <dbReference type="ChEBI" id="CHEBI:62537"/>
    </ligand>
</feature>
<sequence>MTSATHPQSSTTIRVYETTLQAQNRKERESRGKPDHWVNSKGTSFTNPWPSWVPDSWDVIGFMVDLYANPPSIPKDMDTRLPIRKPTWGLESNSENSAKIKATWLGHACYLVELPSISPASRGARILFDPVFSDRCSPSQHMGPKRYTPPPCAVEDIPEVDAIVISHNHYDHLDTPTITTLFKRDRIPHIFAPLGNQPYFDKLHIPKTHAHILDWWDSRRVEVNIQDSNAKDDASHAQKAVFDVTCTPGQHRTGRGILDHFKSLWAGWVVEEVKEPEAGGQEGGGGAKVYFAGDTGYRTVLKGQDEDKVPVCPAFKEIGQRWGGIDLALLPIGAYLPRPMMSRVHCTPSDAVRVFQDIRAKRALAMHWGTWVLTNEPVFEPPKLLVEECRKAGIEDGIFAICDIGQTSFF</sequence>
<protein>
    <submittedName>
        <fullName evidence="3">Putative Metallo-hydrolase/oxidoreductase</fullName>
    </submittedName>
</protein>
<dbReference type="PIRSF" id="PIRSF038896">
    <property type="entry name" value="NAPE-PLD"/>
    <property type="match status" value="1"/>
</dbReference>
<dbReference type="Gene3D" id="3.60.15.10">
    <property type="entry name" value="Ribonuclease Z/Hydroxyacylglutathione hydrolase-like"/>
    <property type="match status" value="1"/>
</dbReference>
<dbReference type="PANTHER" id="PTHR15032">
    <property type="entry name" value="N-ACYL-PHOSPHATIDYLETHANOLAMINE-HYDROLYZING PHOSPHOLIPASE D"/>
    <property type="match status" value="1"/>
</dbReference>
<evidence type="ECO:0000256" key="1">
    <source>
        <dbReference type="PIRSR" id="PIRSR038896-50"/>
    </source>
</evidence>
<comment type="caution">
    <text evidence="3">The sequence shown here is derived from an EMBL/GenBank/DDBJ whole genome shotgun (WGS) entry which is preliminary data.</text>
</comment>
<dbReference type="Proteomes" id="UP000054988">
    <property type="component" value="Unassembled WGS sequence"/>
</dbReference>
<dbReference type="AlphaFoldDB" id="A0A0W0G6G4"/>
<evidence type="ECO:0000259" key="2">
    <source>
        <dbReference type="Pfam" id="PF12706"/>
    </source>
</evidence>
<dbReference type="InterPro" id="IPR036866">
    <property type="entry name" value="RibonucZ/Hydroxyglut_hydro"/>
</dbReference>
<dbReference type="InterPro" id="IPR001279">
    <property type="entry name" value="Metallo-B-lactamas"/>
</dbReference>
<keyword evidence="3" id="KW-0378">Hydrolase</keyword>
<dbReference type="GO" id="GO:0070291">
    <property type="term" value="P:N-acylethanolamine metabolic process"/>
    <property type="evidence" value="ECO:0007669"/>
    <property type="project" value="TreeGrafter"/>
</dbReference>
<organism evidence="3 4">
    <name type="scientific">Moniliophthora roreri</name>
    <name type="common">Frosty pod rot fungus</name>
    <name type="synonym">Monilia roreri</name>
    <dbReference type="NCBI Taxonomy" id="221103"/>
    <lineage>
        <taxon>Eukaryota</taxon>
        <taxon>Fungi</taxon>
        <taxon>Dikarya</taxon>
        <taxon>Basidiomycota</taxon>
        <taxon>Agaricomycotina</taxon>
        <taxon>Agaricomycetes</taxon>
        <taxon>Agaricomycetidae</taxon>
        <taxon>Agaricales</taxon>
        <taxon>Marasmiineae</taxon>
        <taxon>Marasmiaceae</taxon>
        <taxon>Moniliophthora</taxon>
    </lineage>
</organism>
<evidence type="ECO:0000313" key="3">
    <source>
        <dbReference type="EMBL" id="KTB44164.1"/>
    </source>
</evidence>
<name>A0A0W0G6G4_MONRR</name>
<gene>
    <name evidence="3" type="ORF">WG66_3262</name>
</gene>
<proteinExistence type="predicted"/>
<dbReference type="SUPFAM" id="SSF56281">
    <property type="entry name" value="Metallo-hydrolase/oxidoreductase"/>
    <property type="match status" value="1"/>
</dbReference>
<dbReference type="InterPro" id="IPR024884">
    <property type="entry name" value="NAPE-PLD"/>
</dbReference>
<dbReference type="GO" id="GO:0005737">
    <property type="term" value="C:cytoplasm"/>
    <property type="evidence" value="ECO:0007669"/>
    <property type="project" value="TreeGrafter"/>
</dbReference>
<accession>A0A0W0G6G4</accession>
<dbReference type="EMBL" id="LATX01000985">
    <property type="protein sequence ID" value="KTB44164.1"/>
    <property type="molecule type" value="Genomic_DNA"/>
</dbReference>
<evidence type="ECO:0000313" key="4">
    <source>
        <dbReference type="Proteomes" id="UP000054988"/>
    </source>
</evidence>
<dbReference type="GO" id="GO:0008270">
    <property type="term" value="F:zinc ion binding"/>
    <property type="evidence" value="ECO:0007669"/>
    <property type="project" value="InterPro"/>
</dbReference>
<reference evidence="3 4" key="1">
    <citation type="submission" date="2015-12" db="EMBL/GenBank/DDBJ databases">
        <title>Draft genome sequence of Moniliophthora roreri, the causal agent of frosty pod rot of cacao.</title>
        <authorList>
            <person name="Aime M.C."/>
            <person name="Diaz-Valderrama J.R."/>
            <person name="Kijpornyongpan T."/>
            <person name="Phillips-Mora W."/>
        </authorList>
    </citation>
    <scope>NUCLEOTIDE SEQUENCE [LARGE SCALE GENOMIC DNA]</scope>
    <source>
        <strain evidence="3 4">MCA 2952</strain>
    </source>
</reference>
<dbReference type="eggNOG" id="KOG3798">
    <property type="taxonomic scope" value="Eukaryota"/>
</dbReference>
<dbReference type="Pfam" id="PF12706">
    <property type="entry name" value="Lactamase_B_2"/>
    <property type="match status" value="1"/>
</dbReference>